<dbReference type="RefSeq" id="WP_006778632.1">
    <property type="nucleotide sequence ID" value="NZ_CP040506.1"/>
</dbReference>
<evidence type="ECO:0000313" key="9">
    <source>
        <dbReference type="Proteomes" id="UP000005384"/>
    </source>
</evidence>
<dbReference type="PIRSF" id="PIRSF000699">
    <property type="entry name" value="PTS_IILac_III"/>
    <property type="match status" value="1"/>
</dbReference>
<feature type="modified residue" description="Phosphohistidine; by HPr" evidence="7">
    <location>
        <position position="78"/>
    </location>
</feature>
<dbReference type="GO" id="GO:0016740">
    <property type="term" value="F:transferase activity"/>
    <property type="evidence" value="ECO:0007669"/>
    <property type="project" value="UniProtKB-KW"/>
</dbReference>
<dbReference type="PATRIC" id="fig|742737.3.peg.647"/>
<dbReference type="OrthoDB" id="389577at2"/>
<keyword evidence="3" id="KW-0808">Transferase</keyword>
<feature type="active site" description="Tele-phosphohistidine intermediate" evidence="5">
    <location>
        <position position="78"/>
    </location>
</feature>
<dbReference type="Proteomes" id="UP000005384">
    <property type="component" value="Unassembled WGS sequence"/>
</dbReference>
<feature type="binding site" evidence="6">
    <location>
        <position position="81"/>
    </location>
    <ligand>
        <name>Mg(2+)</name>
        <dbReference type="ChEBI" id="CHEBI:18420"/>
        <note>ligand shared between all trimeric partners</note>
    </ligand>
</feature>
<keyword evidence="6" id="KW-0460">Magnesium</keyword>
<evidence type="ECO:0000256" key="4">
    <source>
        <dbReference type="ARBA" id="ARBA00022683"/>
    </source>
</evidence>
<comment type="cofactor">
    <cofactor evidence="6">
        <name>Mg(2+)</name>
        <dbReference type="ChEBI" id="CHEBI:18420"/>
    </cofactor>
    <text evidence="6">Binds 1 Mg(2+) ion per trimer.</text>
</comment>
<dbReference type="PANTHER" id="PTHR34382">
    <property type="entry name" value="PTS SYSTEM N,N'-DIACETYLCHITOBIOSE-SPECIFIC EIIA COMPONENT"/>
    <property type="match status" value="1"/>
</dbReference>
<accession>G5IAX0</accession>
<dbReference type="Pfam" id="PF02255">
    <property type="entry name" value="PTS_IIA"/>
    <property type="match status" value="1"/>
</dbReference>
<evidence type="ECO:0000256" key="5">
    <source>
        <dbReference type="PIRSR" id="PIRSR000699-1"/>
    </source>
</evidence>
<dbReference type="InterPro" id="IPR003188">
    <property type="entry name" value="PTS_IIA_lac/cel"/>
</dbReference>
<keyword evidence="6" id="KW-0479">Metal-binding</keyword>
<evidence type="ECO:0000256" key="3">
    <source>
        <dbReference type="ARBA" id="ARBA00022679"/>
    </source>
</evidence>
<dbReference type="GO" id="GO:0009401">
    <property type="term" value="P:phosphoenolpyruvate-dependent sugar phosphotransferase system"/>
    <property type="evidence" value="ECO:0007669"/>
    <property type="project" value="UniProtKB-KW"/>
</dbReference>
<keyword evidence="1" id="KW-0813">Transport</keyword>
<evidence type="ECO:0000256" key="1">
    <source>
        <dbReference type="ARBA" id="ARBA00022448"/>
    </source>
</evidence>
<evidence type="ECO:0000313" key="8">
    <source>
        <dbReference type="EMBL" id="EHI61285.1"/>
    </source>
</evidence>
<dbReference type="SUPFAM" id="SSF46973">
    <property type="entry name" value="Enzyme IIa from lactose specific PTS, IIa-lac"/>
    <property type="match status" value="1"/>
</dbReference>
<dbReference type="InterPro" id="IPR036542">
    <property type="entry name" value="PTS_IIA_lac/cel_sf"/>
</dbReference>
<dbReference type="AlphaFoldDB" id="G5IAX0"/>
<proteinExistence type="predicted"/>
<evidence type="ECO:0000256" key="6">
    <source>
        <dbReference type="PIRSR" id="PIRSR000699-2"/>
    </source>
</evidence>
<keyword evidence="4" id="KW-0598">Phosphotransferase system</keyword>
<keyword evidence="2" id="KW-0762">Sugar transport</keyword>
<dbReference type="PANTHER" id="PTHR34382:SF7">
    <property type="entry name" value="PTS SYSTEM N,N'-DIACETYLCHITOBIOSE-SPECIFIC EIIA COMPONENT"/>
    <property type="match status" value="1"/>
</dbReference>
<reference evidence="8 9" key="1">
    <citation type="submission" date="2011-08" db="EMBL/GenBank/DDBJ databases">
        <title>The Genome Sequence of Clostridium hathewayi WAL-18680.</title>
        <authorList>
            <consortium name="The Broad Institute Genome Sequencing Platform"/>
            <person name="Earl A."/>
            <person name="Ward D."/>
            <person name="Feldgarden M."/>
            <person name="Gevers D."/>
            <person name="Finegold S.M."/>
            <person name="Summanen P.H."/>
            <person name="Molitoris D.R."/>
            <person name="Song M."/>
            <person name="Daigneault M."/>
            <person name="Allen-Vercoe E."/>
            <person name="Young S.K."/>
            <person name="Zeng Q."/>
            <person name="Gargeya S."/>
            <person name="Fitzgerald M."/>
            <person name="Haas B."/>
            <person name="Abouelleil A."/>
            <person name="Alvarado L."/>
            <person name="Arachchi H.M."/>
            <person name="Berlin A."/>
            <person name="Brown A."/>
            <person name="Chapman S.B."/>
            <person name="Chen Z."/>
            <person name="Dunbar C."/>
            <person name="Freedman E."/>
            <person name="Gearin G."/>
            <person name="Gellesch M."/>
            <person name="Goldberg J."/>
            <person name="Griggs A."/>
            <person name="Gujja S."/>
            <person name="Heiman D."/>
            <person name="Howarth C."/>
            <person name="Larson L."/>
            <person name="Lui A."/>
            <person name="MacDonald P.J.P."/>
            <person name="Montmayeur A."/>
            <person name="Murphy C."/>
            <person name="Neiman D."/>
            <person name="Pearson M."/>
            <person name="Priest M."/>
            <person name="Roberts A."/>
            <person name="Saif S."/>
            <person name="Shea T."/>
            <person name="Shenoy N."/>
            <person name="Sisk P."/>
            <person name="Stolte C."/>
            <person name="Sykes S."/>
            <person name="Wortman J."/>
            <person name="Nusbaum C."/>
            <person name="Birren B."/>
        </authorList>
    </citation>
    <scope>NUCLEOTIDE SEQUENCE [LARGE SCALE GENOMIC DNA]</scope>
    <source>
        <strain evidence="8 9">WAL-18680</strain>
    </source>
</reference>
<gene>
    <name evidence="8" type="ORF">HMPREF9473_00647</name>
</gene>
<comment type="caution">
    <text evidence="8">The sequence shown here is derived from an EMBL/GenBank/DDBJ whole genome shotgun (WGS) entry which is preliminary data.</text>
</comment>
<evidence type="ECO:0000256" key="2">
    <source>
        <dbReference type="ARBA" id="ARBA00022597"/>
    </source>
</evidence>
<dbReference type="HOGENOM" id="CLU_152490_1_1_9"/>
<sequence>MEEDFLAKCGIQMVMHAGDARVSIRRSLDMAQQYHFAEAREAMKLANEELIKGHEVQTEILQKECEGDAQGYNVLFAHGMDTLMTVKSEYELAEKIVEMYEAIDMRIKKLEG</sequence>
<protein>
    <submittedName>
        <fullName evidence="8">Uncharacterized protein</fullName>
    </submittedName>
</protein>
<dbReference type="Gene3D" id="1.20.58.80">
    <property type="entry name" value="Phosphotransferase system, lactose/cellobiose-type IIA subunit"/>
    <property type="match status" value="1"/>
</dbReference>
<name>G5IAX0_9FIRM</name>
<evidence type="ECO:0000256" key="7">
    <source>
        <dbReference type="PROSITE-ProRule" id="PRU00418"/>
    </source>
</evidence>
<dbReference type="GO" id="GO:0046872">
    <property type="term" value="F:metal ion binding"/>
    <property type="evidence" value="ECO:0007669"/>
    <property type="project" value="UniProtKB-KW"/>
</dbReference>
<dbReference type="PROSITE" id="PS51095">
    <property type="entry name" value="PTS_EIIA_TYPE_3"/>
    <property type="match status" value="1"/>
</dbReference>
<organism evidence="8 9">
    <name type="scientific">Hungatella hathewayi WAL-18680</name>
    <dbReference type="NCBI Taxonomy" id="742737"/>
    <lineage>
        <taxon>Bacteria</taxon>
        <taxon>Bacillati</taxon>
        <taxon>Bacillota</taxon>
        <taxon>Clostridia</taxon>
        <taxon>Lachnospirales</taxon>
        <taxon>Lachnospiraceae</taxon>
        <taxon>Hungatella</taxon>
    </lineage>
</organism>
<keyword evidence="9" id="KW-1185">Reference proteome</keyword>
<dbReference type="EMBL" id="ADLN01000005">
    <property type="protein sequence ID" value="EHI61285.1"/>
    <property type="molecule type" value="Genomic_DNA"/>
</dbReference>